<evidence type="ECO:0008006" key="5">
    <source>
        <dbReference type="Google" id="ProtNLM"/>
    </source>
</evidence>
<organism evidence="3 4">
    <name type="scientific">Paenibacillus vini</name>
    <dbReference type="NCBI Taxonomy" id="1476024"/>
    <lineage>
        <taxon>Bacteria</taxon>
        <taxon>Bacillati</taxon>
        <taxon>Bacillota</taxon>
        <taxon>Bacilli</taxon>
        <taxon>Bacillales</taxon>
        <taxon>Paenibacillaceae</taxon>
        <taxon>Paenibacillus</taxon>
    </lineage>
</organism>
<feature type="coiled-coil region" evidence="1">
    <location>
        <begin position="46"/>
        <end position="73"/>
    </location>
</feature>
<feature type="transmembrane region" description="Helical" evidence="2">
    <location>
        <begin position="15"/>
        <end position="40"/>
    </location>
</feature>
<evidence type="ECO:0000313" key="4">
    <source>
        <dbReference type="Proteomes" id="UP000679992"/>
    </source>
</evidence>
<keyword evidence="2" id="KW-1133">Transmembrane helix</keyword>
<keyword evidence="2" id="KW-0812">Transmembrane</keyword>
<reference evidence="3 4" key="1">
    <citation type="submission" date="2021-03" db="EMBL/GenBank/DDBJ databases">
        <title>Antimicrobial resistance genes in bacteria isolated from Japanese honey, and their potential for conferring macrolide and lincosamide resistance in the American foulbrood pathogen Paenibacillus larvae.</title>
        <authorList>
            <person name="Okamoto M."/>
            <person name="Kumagai M."/>
            <person name="Kanamori H."/>
            <person name="Takamatsu D."/>
        </authorList>
    </citation>
    <scope>NUCLEOTIDE SEQUENCE [LARGE SCALE GENOMIC DNA]</scope>
    <source>
        <strain evidence="3 4">J42TS3</strain>
    </source>
</reference>
<dbReference type="Proteomes" id="UP000679992">
    <property type="component" value="Unassembled WGS sequence"/>
</dbReference>
<gene>
    <name evidence="3" type="ORF">J42TS3_18170</name>
</gene>
<keyword evidence="4" id="KW-1185">Reference proteome</keyword>
<dbReference type="RefSeq" id="WP_213654499.1">
    <property type="nucleotide sequence ID" value="NZ_BOSL01000004.1"/>
</dbReference>
<evidence type="ECO:0000256" key="1">
    <source>
        <dbReference type="SAM" id="Coils"/>
    </source>
</evidence>
<evidence type="ECO:0000313" key="3">
    <source>
        <dbReference type="EMBL" id="GIP52782.1"/>
    </source>
</evidence>
<comment type="caution">
    <text evidence="3">The sequence shown here is derived from an EMBL/GenBank/DDBJ whole genome shotgun (WGS) entry which is preliminary data.</text>
</comment>
<protein>
    <recommendedName>
        <fullName evidence="5">Fimbrial assembly protein</fullName>
    </recommendedName>
</protein>
<sequence length="181" mass="19139">MIEINLLPPKERSTLSLLIVPLALIVVGLGLAAFLIVGYVDSLDSAESSRQQLAATEQKQSELQSELQTLGQSEGLHGNAGDMIEALRKLRPDLDALLTELESPLSSGSTLETVKLNEDGSLAWTCSFPGLTEAGAYSVAIQKRSGAGAVFIQSLREQGTQFIGSFQLTPGKTPVKAGNAE</sequence>
<proteinExistence type="predicted"/>
<evidence type="ECO:0000256" key="2">
    <source>
        <dbReference type="SAM" id="Phobius"/>
    </source>
</evidence>
<keyword evidence="2" id="KW-0472">Membrane</keyword>
<dbReference type="EMBL" id="BOSL01000004">
    <property type="protein sequence ID" value="GIP52782.1"/>
    <property type="molecule type" value="Genomic_DNA"/>
</dbReference>
<keyword evidence="1" id="KW-0175">Coiled coil</keyword>
<accession>A0ABQ4MAV3</accession>
<name>A0ABQ4MAV3_9BACL</name>